<proteinExistence type="predicted"/>
<comment type="caution">
    <text evidence="1">The sequence shown here is derived from an EMBL/GenBank/DDBJ whole genome shotgun (WGS) entry which is preliminary data.</text>
</comment>
<reference evidence="1" key="1">
    <citation type="submission" date="2019-08" db="EMBL/GenBank/DDBJ databases">
        <authorList>
            <person name="Kucharzyk K."/>
            <person name="Murdoch R.W."/>
            <person name="Higgins S."/>
            <person name="Loffler F."/>
        </authorList>
    </citation>
    <scope>NUCLEOTIDE SEQUENCE</scope>
</reference>
<dbReference type="EMBL" id="VSSQ01047785">
    <property type="protein sequence ID" value="MPN01803.1"/>
    <property type="molecule type" value="Genomic_DNA"/>
</dbReference>
<accession>A0A645EMQ2</accession>
<evidence type="ECO:0000313" key="1">
    <source>
        <dbReference type="EMBL" id="MPN01803.1"/>
    </source>
</evidence>
<sequence length="43" mass="4910">MTKTISHSYKKGAFTQATYAQIAQLKDKGIQHVMQNVNEKELE</sequence>
<name>A0A645EMQ2_9ZZZZ</name>
<gene>
    <name evidence="1" type="ORF">SDC9_149015</name>
</gene>
<dbReference type="AlphaFoldDB" id="A0A645EMQ2"/>
<organism evidence="1">
    <name type="scientific">bioreactor metagenome</name>
    <dbReference type="NCBI Taxonomy" id="1076179"/>
    <lineage>
        <taxon>unclassified sequences</taxon>
        <taxon>metagenomes</taxon>
        <taxon>ecological metagenomes</taxon>
    </lineage>
</organism>
<protein>
    <submittedName>
        <fullName evidence="1">Uncharacterized protein</fullName>
    </submittedName>
</protein>